<dbReference type="InterPro" id="IPR006597">
    <property type="entry name" value="Sel1-like"/>
</dbReference>
<evidence type="ECO:0000313" key="2">
    <source>
        <dbReference type="Proteomes" id="UP000085678"/>
    </source>
</evidence>
<evidence type="ECO:0000256" key="1">
    <source>
        <dbReference type="SAM" id="MobiDB-lite"/>
    </source>
</evidence>
<proteinExistence type="predicted"/>
<dbReference type="InParanoid" id="A0A1S3HY53"/>
<dbReference type="GeneID" id="106159277"/>
<feature type="region of interest" description="Disordered" evidence="1">
    <location>
        <begin position="247"/>
        <end position="267"/>
    </location>
</feature>
<gene>
    <name evidence="3" type="primary">LOC106159277</name>
</gene>
<dbReference type="KEGG" id="lak:106159277"/>
<dbReference type="Pfam" id="PF08238">
    <property type="entry name" value="Sel1"/>
    <property type="match status" value="5"/>
</dbReference>
<evidence type="ECO:0000313" key="3">
    <source>
        <dbReference type="RefSeq" id="XP_013390957.1"/>
    </source>
</evidence>
<dbReference type="Proteomes" id="UP000085678">
    <property type="component" value="Unplaced"/>
</dbReference>
<dbReference type="PANTHER" id="PTHR45011">
    <property type="entry name" value="DAP3-BINDING CELL DEATH ENHANCER 1"/>
    <property type="match status" value="1"/>
</dbReference>
<feature type="compositionally biased region" description="Polar residues" evidence="1">
    <location>
        <begin position="247"/>
        <end position="266"/>
    </location>
</feature>
<dbReference type="SMART" id="SM00671">
    <property type="entry name" value="SEL1"/>
    <property type="match status" value="5"/>
</dbReference>
<dbReference type="PANTHER" id="PTHR45011:SF1">
    <property type="entry name" value="DAP3-BINDING CELL DEATH ENHANCER 1"/>
    <property type="match status" value="1"/>
</dbReference>
<dbReference type="InterPro" id="IPR052748">
    <property type="entry name" value="ISR_Activator"/>
</dbReference>
<protein>
    <submittedName>
        <fullName evidence="3">Death ligand signal enhancer isoform X1</fullName>
    </submittedName>
</protein>
<name>A0A1S3HY53_LINAN</name>
<reference evidence="3" key="1">
    <citation type="submission" date="2025-08" db="UniProtKB">
        <authorList>
            <consortium name="RefSeq"/>
        </authorList>
    </citation>
    <scope>IDENTIFICATION</scope>
    <source>
        <tissue evidence="3">Gonads</tissue>
    </source>
</reference>
<dbReference type="OrthoDB" id="2384430at2759"/>
<dbReference type="SUPFAM" id="SSF81901">
    <property type="entry name" value="HCP-like"/>
    <property type="match status" value="1"/>
</dbReference>
<dbReference type="Gene3D" id="1.25.40.10">
    <property type="entry name" value="Tetratricopeptide repeat domain"/>
    <property type="match status" value="2"/>
</dbReference>
<dbReference type="STRING" id="7574.A0A1S3HY53"/>
<dbReference type="RefSeq" id="XP_013390957.1">
    <property type="nucleotide sequence ID" value="XM_013535503.1"/>
</dbReference>
<organism evidence="2 3">
    <name type="scientific">Lingula anatina</name>
    <name type="common">Brachiopod</name>
    <name type="synonym">Lingula unguis</name>
    <dbReference type="NCBI Taxonomy" id="7574"/>
    <lineage>
        <taxon>Eukaryota</taxon>
        <taxon>Metazoa</taxon>
        <taxon>Spiralia</taxon>
        <taxon>Lophotrochozoa</taxon>
        <taxon>Brachiopoda</taxon>
        <taxon>Linguliformea</taxon>
        <taxon>Lingulata</taxon>
        <taxon>Lingulida</taxon>
        <taxon>Linguloidea</taxon>
        <taxon>Lingulidae</taxon>
        <taxon>Lingula</taxon>
    </lineage>
</organism>
<sequence length="642" mass="71533">MWKALKSFRKVLNNQFECASKTQGAAPLQHPFTGAASSEQNQQQRHQKVRRNCHTCKQYYRYFRRKARRSTSDKRSENCLGQGTEKEEGWQRWQSHTEFIASQPKAPNVLVGWGAILALGFHISKACRSQEVQHGKKTKKCPWHQMANTVPQGIAYMVARKNVAGVSGVKSEKDQQQVLPEPGYLTEACKEFREFKDLSSSCSSGDEEVTQSSSLDKEFVDFAQFYSSFDKKFKDLTEDFDFVDSSTSKHSPFQADSDQSQTNSEPVSLEEAWAEFQGLSRTYSSVEENILALKHASEGNLEEATKHWQTAAQEAEYASAHFNLGVCYEHGKGVEKSIEKAFNHYQVAASGGHAKAAYNLAVLYLEGHGVEQNTNKALSLLEKAAEHGISQAQTELGAFYTEEENKDLKRAASLFELAAKQKDPDGQFCLGVCYEQGWGVEQNECKAAELYRKAAKSGHDGAQYNLGVYFESGRGGLPVSNKSAIELYEQAANAGNADAKHNLDRLLTLEALDLVTSNITATTEAKEPSLNKSTSCTHISSQASQLSLASKEDLGLQVTKKDSRQNLDEMFSVFNIREIPKSESAVLRPVFQLGASEDDCVTVMKIYQNRSSIHSNRLDIPYVHSPMDRMAYKTHQGHLSIT</sequence>
<dbReference type="InterPro" id="IPR011990">
    <property type="entry name" value="TPR-like_helical_dom_sf"/>
</dbReference>
<accession>A0A1S3HY53</accession>
<dbReference type="AlphaFoldDB" id="A0A1S3HY53"/>
<keyword evidence="2" id="KW-1185">Reference proteome</keyword>